<organism evidence="8 9">
    <name type="scientific">Mesorhizobium salmacidum</name>
    <dbReference type="NCBI Taxonomy" id="3015171"/>
    <lineage>
        <taxon>Bacteria</taxon>
        <taxon>Pseudomonadati</taxon>
        <taxon>Pseudomonadota</taxon>
        <taxon>Alphaproteobacteria</taxon>
        <taxon>Hyphomicrobiales</taxon>
        <taxon>Phyllobacteriaceae</taxon>
        <taxon>Mesorhizobium</taxon>
    </lineage>
</organism>
<evidence type="ECO:0000256" key="1">
    <source>
        <dbReference type="ARBA" id="ARBA00000632"/>
    </source>
</evidence>
<dbReference type="InterPro" id="IPR023347">
    <property type="entry name" value="Lysozyme_dom_sf"/>
</dbReference>
<evidence type="ECO:0000256" key="6">
    <source>
        <dbReference type="RuleBase" id="RU003788"/>
    </source>
</evidence>
<keyword evidence="2 6" id="KW-0929">Antimicrobial</keyword>
<evidence type="ECO:0000313" key="9">
    <source>
        <dbReference type="Proteomes" id="UP001387293"/>
    </source>
</evidence>
<evidence type="ECO:0000256" key="4">
    <source>
        <dbReference type="ARBA" id="ARBA00022801"/>
    </source>
</evidence>
<protein>
    <recommendedName>
        <fullName evidence="6">Lysozyme</fullName>
        <ecNumber evidence="6">3.2.1.17</ecNumber>
    </recommendedName>
</protein>
<dbReference type="Gene3D" id="1.10.530.40">
    <property type="match status" value="1"/>
</dbReference>
<evidence type="ECO:0000313" key="8">
    <source>
        <dbReference type="EMBL" id="MEI9410729.1"/>
    </source>
</evidence>
<dbReference type="PANTHER" id="PTHR38107:SF3">
    <property type="entry name" value="LYSOZYME RRRD-RELATED"/>
    <property type="match status" value="1"/>
</dbReference>
<keyword evidence="4 6" id="KW-0378">Hydrolase</keyword>
<keyword evidence="5 6" id="KW-0326">Glycosidase</keyword>
<reference evidence="8 9" key="1">
    <citation type="submission" date="2022-12" db="EMBL/GenBank/DDBJ databases">
        <authorList>
            <person name="Muema E."/>
        </authorList>
    </citation>
    <scope>NUCLEOTIDE SEQUENCE [LARGE SCALE GENOMIC DNA]</scope>
    <source>
        <strain evidence="9">1326</strain>
    </source>
</reference>
<evidence type="ECO:0000256" key="5">
    <source>
        <dbReference type="ARBA" id="ARBA00023295"/>
    </source>
</evidence>
<dbReference type="EMBL" id="JAPYKS010000013">
    <property type="protein sequence ID" value="MEI9410729.1"/>
    <property type="molecule type" value="Genomic_DNA"/>
</dbReference>
<evidence type="ECO:0000256" key="2">
    <source>
        <dbReference type="ARBA" id="ARBA00022529"/>
    </source>
</evidence>
<gene>
    <name evidence="8" type="ORF">O7A60_18430</name>
</gene>
<dbReference type="InterPro" id="IPR002196">
    <property type="entry name" value="Glyco_hydro_24"/>
</dbReference>
<dbReference type="RefSeq" id="WP_337107452.1">
    <property type="nucleotide sequence ID" value="NZ_JAPYKS010000013.1"/>
</dbReference>
<evidence type="ECO:0000256" key="7">
    <source>
        <dbReference type="SAM" id="SignalP"/>
    </source>
</evidence>
<comment type="similarity">
    <text evidence="6">Belongs to the glycosyl hydrolase 24 family.</text>
</comment>
<dbReference type="SUPFAM" id="SSF53955">
    <property type="entry name" value="Lysozyme-like"/>
    <property type="match status" value="1"/>
</dbReference>
<dbReference type="PANTHER" id="PTHR38107">
    <property type="match status" value="1"/>
</dbReference>
<sequence length="165" mass="17903">MGAVRNTGAAATVAAGIAAAAAMAAPQEGYRGYVYRDPIGVLTYCYGETENAKDMAGRKFSEAECRALLTKRMAHYEQGNAKCVSNYEQLDVYVQQAFNDFSYNLGNGTFCNGSVSRLLRSGDVKGACLKITDFNKARVHGVLKPLPGLTKRRALEQMYCLKGSH</sequence>
<comment type="caution">
    <text evidence="8">The sequence shown here is derived from an EMBL/GenBank/DDBJ whole genome shotgun (WGS) entry which is preliminary data.</text>
</comment>
<dbReference type="InterPro" id="IPR034690">
    <property type="entry name" value="Endolysin_T4_type"/>
</dbReference>
<keyword evidence="9" id="KW-1185">Reference proteome</keyword>
<accession>A0ABU8KYD7</accession>
<keyword evidence="7" id="KW-0732">Signal</keyword>
<comment type="catalytic activity">
    <reaction evidence="1 6">
        <text>Hydrolysis of (1-&gt;4)-beta-linkages between N-acetylmuramic acid and N-acetyl-D-glucosamine residues in a peptidoglycan and between N-acetyl-D-glucosamine residues in chitodextrins.</text>
        <dbReference type="EC" id="3.2.1.17"/>
    </reaction>
</comment>
<dbReference type="Pfam" id="PF00959">
    <property type="entry name" value="Phage_lysozyme"/>
    <property type="match status" value="1"/>
</dbReference>
<dbReference type="HAMAP" id="MF_04110">
    <property type="entry name" value="ENDOLYSIN_T4"/>
    <property type="match status" value="1"/>
</dbReference>
<keyword evidence="3 6" id="KW-0081">Bacteriolytic enzyme</keyword>
<feature type="signal peptide" evidence="7">
    <location>
        <begin position="1"/>
        <end position="24"/>
    </location>
</feature>
<feature type="chain" id="PRO_5046355730" description="Lysozyme" evidence="7">
    <location>
        <begin position="25"/>
        <end position="165"/>
    </location>
</feature>
<evidence type="ECO:0000256" key="3">
    <source>
        <dbReference type="ARBA" id="ARBA00022638"/>
    </source>
</evidence>
<name>A0ABU8KYD7_9HYPH</name>
<dbReference type="EC" id="3.2.1.17" evidence="6"/>
<proteinExistence type="inferred from homology"/>
<dbReference type="InterPro" id="IPR051018">
    <property type="entry name" value="Bacteriophage_GH24"/>
</dbReference>
<dbReference type="Proteomes" id="UP001387293">
    <property type="component" value="Unassembled WGS sequence"/>
</dbReference>
<dbReference type="InterPro" id="IPR023346">
    <property type="entry name" value="Lysozyme-like_dom_sf"/>
</dbReference>